<organism evidence="21 22">
    <name type="scientific">[Bacillus] enclensis</name>
    <dbReference type="NCBI Taxonomy" id="1402860"/>
    <lineage>
        <taxon>Bacteria</taxon>
        <taxon>Bacillati</taxon>
        <taxon>Bacillota</taxon>
        <taxon>Bacilli</taxon>
        <taxon>Bacillales</taxon>
        <taxon>Bacillaceae</taxon>
        <taxon>Rossellomorea</taxon>
    </lineage>
</organism>
<dbReference type="GO" id="GO:0046656">
    <property type="term" value="P:folic acid biosynthetic process"/>
    <property type="evidence" value="ECO:0007669"/>
    <property type="project" value="UniProtKB-KW"/>
</dbReference>
<gene>
    <name evidence="21" type="ORF">GA0061094_1344</name>
</gene>
<evidence type="ECO:0000259" key="20">
    <source>
        <dbReference type="Pfam" id="PF08245"/>
    </source>
</evidence>
<protein>
    <recommendedName>
        <fullName evidence="8">Dihydrofolate synthase/folylpolyglutamate synthase</fullName>
        <ecNumber evidence="6">6.3.2.12</ecNumber>
        <ecNumber evidence="7">6.3.2.17</ecNumber>
    </recommendedName>
    <alternativeName>
        <fullName evidence="15">Tetrahydrofolylpolyglutamate synthase</fullName>
    </alternativeName>
</protein>
<evidence type="ECO:0000313" key="21">
    <source>
        <dbReference type="EMBL" id="SCB91105.1"/>
    </source>
</evidence>
<dbReference type="PIRSF" id="PIRSF001563">
    <property type="entry name" value="Folylpolyglu_synth"/>
    <property type="match status" value="1"/>
</dbReference>
<dbReference type="InterPro" id="IPR018109">
    <property type="entry name" value="Folylpolyglutamate_synth_CS"/>
</dbReference>
<keyword evidence="14" id="KW-0289">Folate biosynthesis</keyword>
<comment type="catalytic activity">
    <reaction evidence="17">
        <text>7,8-dihydropteroate + L-glutamate + ATP = 7,8-dihydrofolate + ADP + phosphate + H(+)</text>
        <dbReference type="Rhea" id="RHEA:23584"/>
        <dbReference type="ChEBI" id="CHEBI:15378"/>
        <dbReference type="ChEBI" id="CHEBI:17839"/>
        <dbReference type="ChEBI" id="CHEBI:29985"/>
        <dbReference type="ChEBI" id="CHEBI:30616"/>
        <dbReference type="ChEBI" id="CHEBI:43474"/>
        <dbReference type="ChEBI" id="CHEBI:57451"/>
        <dbReference type="ChEBI" id="CHEBI:456216"/>
        <dbReference type="EC" id="6.3.2.12"/>
    </reaction>
</comment>
<evidence type="ECO:0000313" key="22">
    <source>
        <dbReference type="Proteomes" id="UP000181997"/>
    </source>
</evidence>
<dbReference type="InterPro" id="IPR036565">
    <property type="entry name" value="Mur-like_cat_sf"/>
</dbReference>
<proteinExistence type="inferred from homology"/>
<evidence type="ECO:0000256" key="12">
    <source>
        <dbReference type="ARBA" id="ARBA00022840"/>
    </source>
</evidence>
<evidence type="ECO:0000256" key="17">
    <source>
        <dbReference type="ARBA" id="ARBA00049161"/>
    </source>
</evidence>
<dbReference type="NCBIfam" id="TIGR01499">
    <property type="entry name" value="folC"/>
    <property type="match status" value="1"/>
</dbReference>
<evidence type="ECO:0000256" key="7">
    <source>
        <dbReference type="ARBA" id="ARBA00013025"/>
    </source>
</evidence>
<evidence type="ECO:0000256" key="13">
    <source>
        <dbReference type="ARBA" id="ARBA00022842"/>
    </source>
</evidence>
<evidence type="ECO:0000256" key="15">
    <source>
        <dbReference type="ARBA" id="ARBA00030592"/>
    </source>
</evidence>
<dbReference type="PANTHER" id="PTHR11136">
    <property type="entry name" value="FOLYLPOLYGLUTAMATE SYNTHASE-RELATED"/>
    <property type="match status" value="1"/>
</dbReference>
<dbReference type="RefSeq" id="WP_058297900.1">
    <property type="nucleotide sequence ID" value="NZ_FMAU01000001.1"/>
</dbReference>
<dbReference type="Proteomes" id="UP000181997">
    <property type="component" value="Unassembled WGS sequence"/>
</dbReference>
<evidence type="ECO:0000256" key="9">
    <source>
        <dbReference type="ARBA" id="ARBA00022598"/>
    </source>
</evidence>
<evidence type="ECO:0000259" key="19">
    <source>
        <dbReference type="Pfam" id="PF02875"/>
    </source>
</evidence>
<evidence type="ECO:0000256" key="16">
    <source>
        <dbReference type="ARBA" id="ARBA00047493"/>
    </source>
</evidence>
<evidence type="ECO:0000256" key="11">
    <source>
        <dbReference type="ARBA" id="ARBA00022741"/>
    </source>
</evidence>
<dbReference type="EC" id="6.3.2.17" evidence="7"/>
<dbReference type="SUPFAM" id="SSF53623">
    <property type="entry name" value="MurD-like peptide ligases, catalytic domain"/>
    <property type="match status" value="1"/>
</dbReference>
<keyword evidence="10" id="KW-0479">Metal-binding</keyword>
<dbReference type="InterPro" id="IPR013221">
    <property type="entry name" value="Mur_ligase_cen"/>
</dbReference>
<keyword evidence="9 18" id="KW-0436">Ligase</keyword>
<dbReference type="GO" id="GO:0005737">
    <property type="term" value="C:cytoplasm"/>
    <property type="evidence" value="ECO:0007669"/>
    <property type="project" value="TreeGrafter"/>
</dbReference>
<evidence type="ECO:0000256" key="2">
    <source>
        <dbReference type="ARBA" id="ARBA00004799"/>
    </source>
</evidence>
<comment type="pathway">
    <text evidence="2">Cofactor biosynthesis; tetrahydrofolate biosynthesis; 7,8-dihydrofolate from 2-amino-4-hydroxy-6-hydroxymethyl-7,8-dihydropteridine diphosphate and 4-aminobenzoate: step 2/2.</text>
</comment>
<dbReference type="GO" id="GO:0046872">
    <property type="term" value="F:metal ion binding"/>
    <property type="evidence" value="ECO:0007669"/>
    <property type="project" value="UniProtKB-KW"/>
</dbReference>
<sequence>MYTYEEAVGWIHARLRLGIKPGLQRMHHLLKELGNPHEKLKSVHIGGTNGKGSTVTYLRNILQDAGYTVGTFTSPYFERFNERISVNGIPIPDEELVTLVSLVKPIAEGMADSEWGEPSEFEVITAMSMVYFAETIKPDIVLFEVGLGGRLDSTNVITPLVSVITSIGMDHMNFLGDTIEEISSEKAGIIKDGVPVVSGVTQDAARKVIADAAKEKGSGIYQLGEDFHTERALAAGRGERFHFISSGESSDLEISMMGAHQVQNAAIAVKTAAILQSQGEITVPDAALRNGLKKAYWPGRMEVVSDKPAVILDGAHNPEGIKALAATISERYSQKNVTILFSALKDKELNHMISLLEEAASEICFTTFSFPRVAGADELFDISDHPRKKKAGDWQQYLDEKLPVMDDGEVLFITGSLYFLSEVKPVLLQKLENSRKNK</sequence>
<dbReference type="Pfam" id="PF02875">
    <property type="entry name" value="Mur_ligase_C"/>
    <property type="match status" value="1"/>
</dbReference>
<dbReference type="PANTHER" id="PTHR11136:SF0">
    <property type="entry name" value="DIHYDROFOLATE SYNTHETASE-RELATED"/>
    <property type="match status" value="1"/>
</dbReference>
<evidence type="ECO:0000256" key="8">
    <source>
        <dbReference type="ARBA" id="ARBA00019357"/>
    </source>
</evidence>
<comment type="catalytic activity">
    <reaction evidence="16">
        <text>(6S)-5,6,7,8-tetrahydrofolyl-(gamma-L-Glu)(n) + L-glutamate + ATP = (6S)-5,6,7,8-tetrahydrofolyl-(gamma-L-Glu)(n+1) + ADP + phosphate + H(+)</text>
        <dbReference type="Rhea" id="RHEA:10580"/>
        <dbReference type="Rhea" id="RHEA-COMP:14738"/>
        <dbReference type="Rhea" id="RHEA-COMP:14740"/>
        <dbReference type="ChEBI" id="CHEBI:15378"/>
        <dbReference type="ChEBI" id="CHEBI:29985"/>
        <dbReference type="ChEBI" id="CHEBI:30616"/>
        <dbReference type="ChEBI" id="CHEBI:43474"/>
        <dbReference type="ChEBI" id="CHEBI:141005"/>
        <dbReference type="ChEBI" id="CHEBI:456216"/>
        <dbReference type="EC" id="6.3.2.17"/>
    </reaction>
</comment>
<evidence type="ECO:0000256" key="1">
    <source>
        <dbReference type="ARBA" id="ARBA00001946"/>
    </source>
</evidence>
<dbReference type="AlphaFoldDB" id="A0A0V8HMT2"/>
<reference evidence="22" key="1">
    <citation type="submission" date="2016-08" db="EMBL/GenBank/DDBJ databases">
        <authorList>
            <person name="Varghese N."/>
            <person name="Submissions Spin"/>
        </authorList>
    </citation>
    <scope>NUCLEOTIDE SEQUENCE [LARGE SCALE GENOMIC DNA]</scope>
    <source>
        <strain evidence="22">SGD-1123</strain>
    </source>
</reference>
<accession>A0A0V8HMT2</accession>
<keyword evidence="12 18" id="KW-0067">ATP-binding</keyword>
<keyword evidence="22" id="KW-1185">Reference proteome</keyword>
<feature type="domain" description="Mur ligase C-terminal" evidence="19">
    <location>
        <begin position="299"/>
        <end position="416"/>
    </location>
</feature>
<dbReference type="GO" id="GO:0005524">
    <property type="term" value="F:ATP binding"/>
    <property type="evidence" value="ECO:0007669"/>
    <property type="project" value="UniProtKB-KW"/>
</dbReference>
<evidence type="ECO:0000256" key="4">
    <source>
        <dbReference type="ARBA" id="ARBA00008276"/>
    </source>
</evidence>
<evidence type="ECO:0000256" key="18">
    <source>
        <dbReference type="PIRNR" id="PIRNR001563"/>
    </source>
</evidence>
<dbReference type="EC" id="6.3.2.12" evidence="6"/>
<evidence type="ECO:0000256" key="5">
    <source>
        <dbReference type="ARBA" id="ARBA00011245"/>
    </source>
</evidence>
<comment type="pathway">
    <text evidence="3">Cofactor biosynthesis; tetrahydrofolylpolyglutamate biosynthesis.</text>
</comment>
<dbReference type="InterPro" id="IPR001645">
    <property type="entry name" value="Folylpolyglutamate_synth"/>
</dbReference>
<feature type="domain" description="Mur ligase central" evidence="20">
    <location>
        <begin position="45"/>
        <end position="270"/>
    </location>
</feature>
<dbReference type="GO" id="GO:0004326">
    <property type="term" value="F:tetrahydrofolylpolyglutamate synthase activity"/>
    <property type="evidence" value="ECO:0007669"/>
    <property type="project" value="UniProtKB-EC"/>
</dbReference>
<keyword evidence="13" id="KW-0460">Magnesium</keyword>
<dbReference type="PROSITE" id="PS01012">
    <property type="entry name" value="FOLYLPOLYGLU_SYNT_2"/>
    <property type="match status" value="1"/>
</dbReference>
<dbReference type="OrthoDB" id="9809356at2"/>
<dbReference type="EMBL" id="FMAU01000001">
    <property type="protein sequence ID" value="SCB91105.1"/>
    <property type="molecule type" value="Genomic_DNA"/>
</dbReference>
<comment type="similarity">
    <text evidence="4 18">Belongs to the folylpolyglutamate synthase family.</text>
</comment>
<keyword evidence="11 18" id="KW-0547">Nucleotide-binding</keyword>
<evidence type="ECO:0000256" key="14">
    <source>
        <dbReference type="ARBA" id="ARBA00022909"/>
    </source>
</evidence>
<dbReference type="FunFam" id="3.40.1190.10:FF:000004">
    <property type="entry name" value="Dihydrofolate synthase/folylpolyglutamate synthase"/>
    <property type="match status" value="1"/>
</dbReference>
<dbReference type="InterPro" id="IPR004101">
    <property type="entry name" value="Mur_ligase_C"/>
</dbReference>
<dbReference type="InterPro" id="IPR036615">
    <property type="entry name" value="Mur_ligase_C_dom_sf"/>
</dbReference>
<comment type="subunit">
    <text evidence="5">Monomer.</text>
</comment>
<evidence type="ECO:0000256" key="10">
    <source>
        <dbReference type="ARBA" id="ARBA00022723"/>
    </source>
</evidence>
<name>A0A0V8HMT2_9BACI</name>
<dbReference type="SUPFAM" id="SSF53244">
    <property type="entry name" value="MurD-like peptide ligases, peptide-binding domain"/>
    <property type="match status" value="1"/>
</dbReference>
<dbReference type="Gene3D" id="3.40.1190.10">
    <property type="entry name" value="Mur-like, catalytic domain"/>
    <property type="match status" value="1"/>
</dbReference>
<comment type="cofactor">
    <cofactor evidence="1">
        <name>Mg(2+)</name>
        <dbReference type="ChEBI" id="CHEBI:18420"/>
    </cofactor>
</comment>
<dbReference type="GO" id="GO:0008841">
    <property type="term" value="F:dihydrofolate synthase activity"/>
    <property type="evidence" value="ECO:0007669"/>
    <property type="project" value="UniProtKB-EC"/>
</dbReference>
<evidence type="ECO:0000256" key="3">
    <source>
        <dbReference type="ARBA" id="ARBA00005150"/>
    </source>
</evidence>
<evidence type="ECO:0000256" key="6">
    <source>
        <dbReference type="ARBA" id="ARBA00013023"/>
    </source>
</evidence>
<dbReference type="Gene3D" id="3.90.190.20">
    <property type="entry name" value="Mur ligase, C-terminal domain"/>
    <property type="match status" value="1"/>
</dbReference>
<dbReference type="Pfam" id="PF08245">
    <property type="entry name" value="Mur_ligase_M"/>
    <property type="match status" value="1"/>
</dbReference>
<dbReference type="PROSITE" id="PS01011">
    <property type="entry name" value="FOLYLPOLYGLU_SYNT_1"/>
    <property type="match status" value="1"/>
</dbReference>